<dbReference type="AlphaFoldDB" id="A0A5T0VWT4"/>
<dbReference type="PROSITE" id="PS51402">
    <property type="entry name" value="CATALASE_3"/>
    <property type="match status" value="1"/>
</dbReference>
<accession>A0A5T0VWT4</accession>
<dbReference type="PIRSF" id="PIRSF000296">
    <property type="entry name" value="SrpA"/>
    <property type="match status" value="1"/>
</dbReference>
<evidence type="ECO:0000256" key="6">
    <source>
        <dbReference type="ARBA" id="ARBA00023004"/>
    </source>
</evidence>
<dbReference type="Pfam" id="PF00199">
    <property type="entry name" value="Catalase"/>
    <property type="match status" value="1"/>
</dbReference>
<evidence type="ECO:0000256" key="1">
    <source>
        <dbReference type="ARBA" id="ARBA00005329"/>
    </source>
</evidence>
<dbReference type="GO" id="GO:0005737">
    <property type="term" value="C:cytoplasm"/>
    <property type="evidence" value="ECO:0007669"/>
    <property type="project" value="TreeGrafter"/>
</dbReference>
<keyword evidence="3 7" id="KW-0349">Heme</keyword>
<dbReference type="GO" id="GO:0042744">
    <property type="term" value="P:hydrogen peroxide catabolic process"/>
    <property type="evidence" value="ECO:0007669"/>
    <property type="project" value="TreeGrafter"/>
</dbReference>
<dbReference type="Gene3D" id="2.40.180.10">
    <property type="entry name" value="Catalase core domain"/>
    <property type="match status" value="1"/>
</dbReference>
<keyword evidence="5 7" id="KW-0560">Oxidoreductase</keyword>
<dbReference type="GO" id="GO:0042542">
    <property type="term" value="P:response to hydrogen peroxide"/>
    <property type="evidence" value="ECO:0007669"/>
    <property type="project" value="TreeGrafter"/>
</dbReference>
<keyword evidence="4 7" id="KW-0479">Metal-binding</keyword>
<dbReference type="InterPro" id="IPR020835">
    <property type="entry name" value="Catalase_sf"/>
</dbReference>
<dbReference type="EC" id="1.11.1.-" evidence="7"/>
<comment type="function">
    <text evidence="7">Has an organic peroxide-dependent peroxidase activity.</text>
</comment>
<evidence type="ECO:0000256" key="4">
    <source>
        <dbReference type="ARBA" id="ARBA00022723"/>
    </source>
</evidence>
<keyword evidence="6 7" id="KW-0408">Iron</keyword>
<evidence type="ECO:0000256" key="2">
    <source>
        <dbReference type="ARBA" id="ARBA00022559"/>
    </source>
</evidence>
<comment type="cofactor">
    <cofactor evidence="7">
        <name>heme</name>
        <dbReference type="ChEBI" id="CHEBI:30413"/>
    </cofactor>
</comment>
<dbReference type="GO" id="GO:0004096">
    <property type="term" value="F:catalase activity"/>
    <property type="evidence" value="ECO:0007669"/>
    <property type="project" value="InterPro"/>
</dbReference>
<reference evidence="9" key="1">
    <citation type="submission" date="2019-09" db="EMBL/GenBank/DDBJ databases">
        <authorList>
            <person name="Ashton P.M."/>
            <person name="Dallman T."/>
            <person name="Nair S."/>
            <person name="De Pinna E."/>
            <person name="Peters T."/>
            <person name="Grant K."/>
        </authorList>
    </citation>
    <scope>NUCLEOTIDE SEQUENCE</scope>
    <source>
        <strain evidence="9">189198</strain>
    </source>
</reference>
<dbReference type="Gene3D" id="1.20.1280.120">
    <property type="match status" value="1"/>
</dbReference>
<dbReference type="InterPro" id="IPR018028">
    <property type="entry name" value="Catalase"/>
</dbReference>
<proteinExistence type="inferred from homology"/>
<gene>
    <name evidence="9" type="ORF">F1P02_01410</name>
</gene>
<evidence type="ECO:0000256" key="3">
    <source>
        <dbReference type="ARBA" id="ARBA00022617"/>
    </source>
</evidence>
<comment type="caution">
    <text evidence="9">The sequence shown here is derived from an EMBL/GenBank/DDBJ whole genome shotgun (WGS) entry which is preliminary data.</text>
</comment>
<dbReference type="EMBL" id="AAKFOM010000002">
    <property type="protein sequence ID" value="ECR3142688.1"/>
    <property type="molecule type" value="Genomic_DNA"/>
</dbReference>
<feature type="domain" description="Catalase core" evidence="8">
    <location>
        <begin position="29"/>
        <end position="329"/>
    </location>
</feature>
<protein>
    <recommendedName>
        <fullName evidence="7">Catalase-related peroxidase</fullName>
        <ecNumber evidence="7">1.11.1.-</ecNumber>
    </recommendedName>
</protein>
<evidence type="ECO:0000256" key="7">
    <source>
        <dbReference type="PIRNR" id="PIRNR000296"/>
    </source>
</evidence>
<dbReference type="SMART" id="SM01060">
    <property type="entry name" value="Catalase"/>
    <property type="match status" value="1"/>
</dbReference>
<evidence type="ECO:0000313" key="9">
    <source>
        <dbReference type="EMBL" id="ECR3142688.1"/>
    </source>
</evidence>
<sequence length="329" mass="37270">MKLGVCNEKYISSCLAICCLSSAIYANDVKYNAQKIADIFYQLNADPKNPKVKVNHAKGFCAMGTFEPAQSINKEIDVPLLTYKSLPIQVRYSLGGAFKDDKSKTRGMAIRITDPQDSASWTMVMLNTEINFAKNPKEFGQFFEMRLPVNGKVDQEKISKMMQEVDSYRNFAAYTDKIGISKSVANTPFFSIHTFYFKQADGENYLPARWKLVPSEGVAYLNEAQMKSASSDFLKEDFKDRVKTNKPVEYKMYLVYANKNDIINETTALWSGKHKESLVGTFKVNALSDEDCNFDVYFPSDVPQGVNPPQDPLFDVRNEAYAITFGMRQ</sequence>
<dbReference type="GO" id="GO:0046872">
    <property type="term" value="F:metal ion binding"/>
    <property type="evidence" value="ECO:0007669"/>
    <property type="project" value="UniProtKB-KW"/>
</dbReference>
<comment type="similarity">
    <text evidence="1 7">Belongs to the catalase family.</text>
</comment>
<dbReference type="InterPro" id="IPR011614">
    <property type="entry name" value="Catalase_core"/>
</dbReference>
<evidence type="ECO:0000259" key="8">
    <source>
        <dbReference type="SMART" id="SM01060"/>
    </source>
</evidence>
<organism evidence="9">
    <name type="scientific">Campylobacter coli</name>
    <dbReference type="NCBI Taxonomy" id="195"/>
    <lineage>
        <taxon>Bacteria</taxon>
        <taxon>Pseudomonadati</taxon>
        <taxon>Campylobacterota</taxon>
        <taxon>Epsilonproteobacteria</taxon>
        <taxon>Campylobacterales</taxon>
        <taxon>Campylobacteraceae</taxon>
        <taxon>Campylobacter</taxon>
    </lineage>
</organism>
<dbReference type="GO" id="GO:0020037">
    <property type="term" value="F:heme binding"/>
    <property type="evidence" value="ECO:0007669"/>
    <property type="project" value="InterPro"/>
</dbReference>
<name>A0A5T0VWT4_CAMCO</name>
<dbReference type="PANTHER" id="PTHR11465:SF9">
    <property type="entry name" value="CATALASE"/>
    <property type="match status" value="1"/>
</dbReference>
<dbReference type="SUPFAM" id="SSF56634">
    <property type="entry name" value="Heme-dependent catalase-like"/>
    <property type="match status" value="1"/>
</dbReference>
<dbReference type="RefSeq" id="WP_079263647.1">
    <property type="nucleotide sequence ID" value="NZ_CBDHNR010000006.1"/>
</dbReference>
<dbReference type="PANTHER" id="PTHR11465">
    <property type="entry name" value="CATALASE"/>
    <property type="match status" value="1"/>
</dbReference>
<evidence type="ECO:0000256" key="5">
    <source>
        <dbReference type="ARBA" id="ARBA00023002"/>
    </source>
</evidence>
<dbReference type="InterPro" id="IPR024168">
    <property type="entry name" value="Catalase_SrpA-type_pred"/>
</dbReference>
<keyword evidence="2 7" id="KW-0575">Peroxidase</keyword>